<evidence type="ECO:0000259" key="2">
    <source>
        <dbReference type="PROSITE" id="PS50110"/>
    </source>
</evidence>
<dbReference type="PROSITE" id="PS50110">
    <property type="entry name" value="RESPONSE_REGULATORY"/>
    <property type="match status" value="1"/>
</dbReference>
<dbReference type="CDD" id="cd00156">
    <property type="entry name" value="REC"/>
    <property type="match status" value="1"/>
</dbReference>
<dbReference type="InterPro" id="IPR037522">
    <property type="entry name" value="HD_GYP_dom"/>
</dbReference>
<evidence type="ECO:0000313" key="4">
    <source>
        <dbReference type="EMBL" id="SHG43444.1"/>
    </source>
</evidence>
<keyword evidence="5" id="KW-1185">Reference proteome</keyword>
<keyword evidence="1" id="KW-0597">Phosphoprotein</keyword>
<dbReference type="Gene3D" id="3.40.50.2300">
    <property type="match status" value="1"/>
</dbReference>
<protein>
    <submittedName>
        <fullName evidence="4">Response regulator receiver domain-containing protein</fullName>
    </submittedName>
</protein>
<evidence type="ECO:0000259" key="3">
    <source>
        <dbReference type="PROSITE" id="PS51832"/>
    </source>
</evidence>
<dbReference type="AlphaFoldDB" id="A0A1M5JSC5"/>
<feature type="domain" description="Response regulatory" evidence="2">
    <location>
        <begin position="24"/>
        <end position="148"/>
    </location>
</feature>
<accession>A0A1M5JSC5</accession>
<dbReference type="EMBL" id="FQWD01000003">
    <property type="protein sequence ID" value="SHG43444.1"/>
    <property type="molecule type" value="Genomic_DNA"/>
</dbReference>
<dbReference type="SMART" id="SM00448">
    <property type="entry name" value="REC"/>
    <property type="match status" value="1"/>
</dbReference>
<feature type="modified residue" description="4-aspartylphosphate" evidence="1">
    <location>
        <position position="79"/>
    </location>
</feature>
<dbReference type="CDD" id="cd00077">
    <property type="entry name" value="HDc"/>
    <property type="match status" value="1"/>
</dbReference>
<dbReference type="SUPFAM" id="SSF109604">
    <property type="entry name" value="HD-domain/PDEase-like"/>
    <property type="match status" value="1"/>
</dbReference>
<dbReference type="Pfam" id="PF13487">
    <property type="entry name" value="HD_5"/>
    <property type="match status" value="1"/>
</dbReference>
<dbReference type="Pfam" id="PF00072">
    <property type="entry name" value="Response_reg"/>
    <property type="match status" value="1"/>
</dbReference>
<evidence type="ECO:0000313" key="5">
    <source>
        <dbReference type="Proteomes" id="UP000184520"/>
    </source>
</evidence>
<evidence type="ECO:0000256" key="1">
    <source>
        <dbReference type="PROSITE-ProRule" id="PRU00169"/>
    </source>
</evidence>
<reference evidence="5" key="1">
    <citation type="submission" date="2016-11" db="EMBL/GenBank/DDBJ databases">
        <authorList>
            <person name="Varghese N."/>
            <person name="Submissions S."/>
        </authorList>
    </citation>
    <scope>NUCLEOTIDE SEQUENCE [LARGE SCALE GENOMIC DNA]</scope>
    <source>
        <strain evidence="5">CGMCC 1.8995</strain>
    </source>
</reference>
<dbReference type="Pfam" id="PF11849">
    <property type="entry name" value="DUF3369"/>
    <property type="match status" value="1"/>
</dbReference>
<dbReference type="STRING" id="634436.SAMN05216361_2236"/>
<dbReference type="PANTHER" id="PTHR45228:SF9">
    <property type="entry name" value="3'3'-CGAMP-SPECIFIC PHOSPHODIESTERASE 2"/>
    <property type="match status" value="1"/>
</dbReference>
<dbReference type="Proteomes" id="UP000184520">
    <property type="component" value="Unassembled WGS sequence"/>
</dbReference>
<dbReference type="InterPro" id="IPR003607">
    <property type="entry name" value="HD/PDEase_dom"/>
</dbReference>
<dbReference type="GO" id="GO:0000160">
    <property type="term" value="P:phosphorelay signal transduction system"/>
    <property type="evidence" value="ECO:0007669"/>
    <property type="project" value="InterPro"/>
</dbReference>
<sequence length="516" mass="58324">MNDDDVLFVDEDDEPEQGEIGYWKVLIVDDEPEVHAVTRLALNDFTLNGRALTFLSAYDGEEARRMFREHNDIAVVLLDVVMESDDAGLRVADYIRNDLENHFTRIILRTGQPGQAPEKDVIINYDINDYKSKTELTAQKLFTVIIAALRSYRDIIVIEEARAGLEKIIDASADLFSSRSLERLMQGLIQQLASILGGAKNAAYITSAVAVSKPIGTLGDLYIFAGNGEYSGKEGGRLRESLSEFEYDLCQQALQRKEVVFADEHLVAYCKSNVNRGSLLFLTGLPRPVNEMDIQLVQKFSENVQIAFDNLLNSREVSDTQNEIVQRLGQALDGRELDNNHVKRIVAMTETLALKAGMNESALQMLLLAAPLHNIGNSYVPRSILNKSETLSDEEFHQIQMHAEFGYQVFKDSKRPIIKMAAQLARHHHERWDGEGYPDGLKGEKISLESRLMAILDTFDALYNSRVYKPAWPLEKVQETMQEAAGKQFDPQLMQIFIENIDKFVEIQQQYPSQSN</sequence>
<dbReference type="InterPro" id="IPR001789">
    <property type="entry name" value="Sig_transdc_resp-reg_receiver"/>
</dbReference>
<feature type="domain" description="HD-GYP" evidence="3">
    <location>
        <begin position="317"/>
        <end position="513"/>
    </location>
</feature>
<gene>
    <name evidence="4" type="ORF">SAMN05216361_2236</name>
</gene>
<dbReference type="RefSeq" id="WP_073322346.1">
    <property type="nucleotide sequence ID" value="NZ_FQWD01000003.1"/>
</dbReference>
<proteinExistence type="predicted"/>
<dbReference type="InterPro" id="IPR011006">
    <property type="entry name" value="CheY-like_superfamily"/>
</dbReference>
<name>A0A1M5JSC5_9ALTE</name>
<dbReference type="GO" id="GO:0008081">
    <property type="term" value="F:phosphoric diester hydrolase activity"/>
    <property type="evidence" value="ECO:0007669"/>
    <property type="project" value="UniProtKB-ARBA"/>
</dbReference>
<dbReference type="SUPFAM" id="SSF52172">
    <property type="entry name" value="CheY-like"/>
    <property type="match status" value="1"/>
</dbReference>
<dbReference type="InterPro" id="IPR021800">
    <property type="entry name" value="DUF3369"/>
</dbReference>
<dbReference type="OrthoDB" id="9787688at2"/>
<dbReference type="PROSITE" id="PS51832">
    <property type="entry name" value="HD_GYP"/>
    <property type="match status" value="1"/>
</dbReference>
<dbReference type="PANTHER" id="PTHR45228">
    <property type="entry name" value="CYCLIC DI-GMP PHOSPHODIESTERASE TM_0186-RELATED"/>
    <property type="match status" value="1"/>
</dbReference>
<dbReference type="InterPro" id="IPR052020">
    <property type="entry name" value="Cyclic_di-GMP/3'3'-cGAMP_PDE"/>
</dbReference>
<dbReference type="Gene3D" id="1.10.3210.10">
    <property type="entry name" value="Hypothetical protein af1432"/>
    <property type="match status" value="1"/>
</dbReference>
<organism evidence="4 5">
    <name type="scientific">Marisediminitalea aggregata</name>
    <dbReference type="NCBI Taxonomy" id="634436"/>
    <lineage>
        <taxon>Bacteria</taxon>
        <taxon>Pseudomonadati</taxon>
        <taxon>Pseudomonadota</taxon>
        <taxon>Gammaproteobacteria</taxon>
        <taxon>Alteromonadales</taxon>
        <taxon>Alteromonadaceae</taxon>
        <taxon>Marisediminitalea</taxon>
    </lineage>
</organism>